<evidence type="ECO:0000256" key="5">
    <source>
        <dbReference type="ARBA" id="ARBA00022840"/>
    </source>
</evidence>
<feature type="region of interest" description="Interaction with tRNA" evidence="10">
    <location>
        <begin position="155"/>
        <end position="157"/>
    </location>
</feature>
<organism evidence="13 14">
    <name type="scientific">Candidatus Phytoplasma pruni</name>
    <dbReference type="NCBI Taxonomy" id="479893"/>
    <lineage>
        <taxon>Bacteria</taxon>
        <taxon>Bacillati</taxon>
        <taxon>Mycoplasmatota</taxon>
        <taxon>Mollicutes</taxon>
        <taxon>Acholeplasmatales</taxon>
        <taxon>Acholeplasmataceae</taxon>
        <taxon>Candidatus Phytoplasma</taxon>
        <taxon>16SrIII (X-disease group)</taxon>
    </lineage>
</organism>
<dbReference type="EC" id="2.8.1.13" evidence="10"/>
<dbReference type="HAMAP" id="MF_00144">
    <property type="entry name" value="tRNA_thiouridyl_MnmA"/>
    <property type="match status" value="1"/>
</dbReference>
<dbReference type="FunFam" id="3.40.50.620:FF:000115">
    <property type="entry name" value="tRNA-specific 2-thiouridylase MnmA"/>
    <property type="match status" value="1"/>
</dbReference>
<dbReference type="PANTHER" id="PTHR11933">
    <property type="entry name" value="TRNA 5-METHYLAMINOMETHYL-2-THIOURIDYLATE -METHYLTRANSFERASE"/>
    <property type="match status" value="1"/>
</dbReference>
<proteinExistence type="inferred from homology"/>
<comment type="subcellular location">
    <subcellularLocation>
        <location evidence="10">Cytoplasm</location>
    </subcellularLocation>
</comment>
<sequence>MKKKVIVGLSGGVDSSVTALLLKQQGYEVEGIFMRNWDSSLNYDVQGNPNVNDDVCPQTADFNDAAAIAKQLDIKFHQVDFSEEYWDQVFSYFLKLLKQNLTPNPDVLCNNQIKFLTFIEYAEQFNPDFIAMGHYANITHEKNQPILTKAWDDTKDQTYFLSQLKQKQLDKILFPLGKMNKKEVREIAAKNSLITARKKDSTGICFIGERKFSSFLKNYIPAKKGPIKDMNGKLFQEHEGVFNYTIGQRKGLNLGVTQENQAPWFVVGKELPTNTLFVDQSYDSPYLYSDAALIIDVVWRNYGVYQNHGKMKMMAKFRYRQPDQEVELVWLDKTTLKVYYPQKIKAVTPGQIAAFYKDDFCLGAGMIKEVYYQEKKLSYV</sequence>
<dbReference type="InterPro" id="IPR004506">
    <property type="entry name" value="MnmA-like"/>
</dbReference>
<gene>
    <name evidence="13" type="primary">trmU</name>
    <name evidence="10" type="synonym">mnmA</name>
    <name evidence="13" type="ORF">CPX_001370</name>
</gene>
<feature type="region of interest" description="Interaction with tRNA" evidence="10">
    <location>
        <begin position="318"/>
        <end position="319"/>
    </location>
</feature>
<keyword evidence="10" id="KW-0963">Cytoplasm</keyword>
<feature type="domain" description="tRNA-specific 2-thiouridylase MnmA-like C-terminal" evidence="11">
    <location>
        <begin position="307"/>
        <end position="367"/>
    </location>
</feature>
<dbReference type="FunFam" id="2.30.30.280:FF:000001">
    <property type="entry name" value="tRNA-specific 2-thiouridylase MnmA"/>
    <property type="match status" value="1"/>
</dbReference>
<dbReference type="Pfam" id="PF03054">
    <property type="entry name" value="tRNA_Me_trans"/>
    <property type="match status" value="1"/>
</dbReference>
<keyword evidence="1 10" id="KW-0820">tRNA-binding</keyword>
<dbReference type="SUPFAM" id="SSF52402">
    <property type="entry name" value="Adenine nucleotide alpha hydrolases-like"/>
    <property type="match status" value="1"/>
</dbReference>
<dbReference type="RefSeq" id="WP_053521342.1">
    <property type="nucleotide sequence ID" value="NZ_LHCF01000002.1"/>
</dbReference>
<feature type="binding site" evidence="10">
    <location>
        <position position="133"/>
    </location>
    <ligand>
        <name>ATP</name>
        <dbReference type="ChEBI" id="CHEBI:30616"/>
    </ligand>
</feature>
<reference evidence="14" key="1">
    <citation type="submission" date="2015-05" db="EMBL/GenBank/DDBJ databases">
        <title>Draft genome sequence of 'Candidatus Phytoplasma Pruni' strain CX, a plant pathogenic bacterium.</title>
        <authorList>
            <person name="Lee I.-M."/>
            <person name="Bottner-Parker K.D."/>
            <person name="Shao J."/>
            <person name="Gundersen-Rindal D.E."/>
            <person name="Zhao Y."/>
            <person name="Davis R.E."/>
        </authorList>
    </citation>
    <scope>NUCLEOTIDE SEQUENCE [LARGE SCALE GENOMIC DNA]</scope>
    <source>
        <strain evidence="14">CX</strain>
    </source>
</reference>
<feature type="site" description="Interaction with tRNA" evidence="10">
    <location>
        <position position="351"/>
    </location>
</feature>
<comment type="catalytic activity">
    <reaction evidence="8 10">
        <text>S-sulfanyl-L-cysteinyl-[protein] + uridine(34) in tRNA + AH2 + ATP = 2-thiouridine(34) in tRNA + L-cysteinyl-[protein] + A + AMP + diphosphate + H(+)</text>
        <dbReference type="Rhea" id="RHEA:47032"/>
        <dbReference type="Rhea" id="RHEA-COMP:10131"/>
        <dbReference type="Rhea" id="RHEA-COMP:11726"/>
        <dbReference type="Rhea" id="RHEA-COMP:11727"/>
        <dbReference type="Rhea" id="RHEA-COMP:11728"/>
        <dbReference type="ChEBI" id="CHEBI:13193"/>
        <dbReference type="ChEBI" id="CHEBI:15378"/>
        <dbReference type="ChEBI" id="CHEBI:17499"/>
        <dbReference type="ChEBI" id="CHEBI:29950"/>
        <dbReference type="ChEBI" id="CHEBI:30616"/>
        <dbReference type="ChEBI" id="CHEBI:33019"/>
        <dbReference type="ChEBI" id="CHEBI:61963"/>
        <dbReference type="ChEBI" id="CHEBI:65315"/>
        <dbReference type="ChEBI" id="CHEBI:87170"/>
        <dbReference type="ChEBI" id="CHEBI:456215"/>
        <dbReference type="EC" id="2.8.1.13"/>
    </reaction>
</comment>
<keyword evidence="7" id="KW-1015">Disulfide bond</keyword>
<comment type="function">
    <text evidence="9 10">Catalyzes the 2-thiolation of uridine at the wobble position (U34) of tRNA, leading to the formation of s(2)U34.</text>
</comment>
<keyword evidence="6 10" id="KW-0694">RNA-binding</keyword>
<dbReference type="GO" id="GO:0005524">
    <property type="term" value="F:ATP binding"/>
    <property type="evidence" value="ECO:0007669"/>
    <property type="project" value="UniProtKB-KW"/>
</dbReference>
<name>A0A0M1N0I0_9MOLU</name>
<evidence type="ECO:0000256" key="2">
    <source>
        <dbReference type="ARBA" id="ARBA00022679"/>
    </source>
</evidence>
<evidence type="ECO:0000256" key="3">
    <source>
        <dbReference type="ARBA" id="ARBA00022694"/>
    </source>
</evidence>
<evidence type="ECO:0000256" key="1">
    <source>
        <dbReference type="ARBA" id="ARBA00022555"/>
    </source>
</evidence>
<evidence type="ECO:0000256" key="7">
    <source>
        <dbReference type="ARBA" id="ARBA00023157"/>
    </source>
</evidence>
<dbReference type="OrthoDB" id="9800696at2"/>
<dbReference type="STRING" id="479893.CPX_001370"/>
<evidence type="ECO:0000256" key="4">
    <source>
        <dbReference type="ARBA" id="ARBA00022741"/>
    </source>
</evidence>
<feature type="binding site" evidence="10">
    <location>
        <begin position="8"/>
        <end position="15"/>
    </location>
    <ligand>
        <name>ATP</name>
        <dbReference type="ChEBI" id="CHEBI:30616"/>
    </ligand>
</feature>
<feature type="domain" description="tRNA-specific 2-thiouridylase MnmA-like central" evidence="12">
    <location>
        <begin position="214"/>
        <end position="278"/>
    </location>
</feature>
<dbReference type="GO" id="GO:0002143">
    <property type="term" value="P:tRNA wobble position uridine thiolation"/>
    <property type="evidence" value="ECO:0007669"/>
    <property type="project" value="TreeGrafter"/>
</dbReference>
<accession>A0A0M1N0I0</accession>
<dbReference type="GO" id="GO:0032259">
    <property type="term" value="P:methylation"/>
    <property type="evidence" value="ECO:0007669"/>
    <property type="project" value="UniProtKB-KW"/>
</dbReference>
<dbReference type="Proteomes" id="UP000037386">
    <property type="component" value="Unassembled WGS sequence"/>
</dbReference>
<comment type="caution">
    <text evidence="13">The sequence shown here is derived from an EMBL/GenBank/DDBJ whole genome shotgun (WGS) entry which is preliminary data.</text>
</comment>
<feature type="active site" description="Nucleophile" evidence="10">
    <location>
        <position position="109"/>
    </location>
</feature>
<dbReference type="Gene3D" id="2.40.30.10">
    <property type="entry name" value="Translation factors"/>
    <property type="match status" value="1"/>
</dbReference>
<keyword evidence="5 10" id="KW-0067">ATP-binding</keyword>
<comment type="caution">
    <text evidence="10">Lacks conserved residue(s) required for the propagation of feature annotation.</text>
</comment>
<comment type="similarity">
    <text evidence="10">Belongs to the MnmA/TRMU family.</text>
</comment>
<dbReference type="Gene3D" id="3.40.50.620">
    <property type="entry name" value="HUPs"/>
    <property type="match status" value="1"/>
</dbReference>
<feature type="region of interest" description="Interaction with target base in tRNA" evidence="10">
    <location>
        <begin position="104"/>
        <end position="106"/>
    </location>
</feature>
<dbReference type="PATRIC" id="fig|479893.3.peg.153"/>
<feature type="binding site" evidence="10">
    <location>
        <position position="34"/>
    </location>
    <ligand>
        <name>ATP</name>
        <dbReference type="ChEBI" id="CHEBI:30616"/>
    </ligand>
</feature>
<feature type="active site" description="Cysteine persulfide intermediate" evidence="10">
    <location>
        <position position="205"/>
    </location>
</feature>
<dbReference type="AlphaFoldDB" id="A0A0M1N0I0"/>
<dbReference type="GO" id="GO:0005737">
    <property type="term" value="C:cytoplasm"/>
    <property type="evidence" value="ECO:0007669"/>
    <property type="project" value="UniProtKB-SubCell"/>
</dbReference>
<evidence type="ECO:0000313" key="14">
    <source>
        <dbReference type="Proteomes" id="UP000037386"/>
    </source>
</evidence>
<keyword evidence="2 10" id="KW-0808">Transferase</keyword>
<evidence type="ECO:0000256" key="9">
    <source>
        <dbReference type="ARBA" id="ARBA00056575"/>
    </source>
</evidence>
<keyword evidence="13" id="KW-0489">Methyltransferase</keyword>
<evidence type="ECO:0000313" key="13">
    <source>
        <dbReference type="EMBL" id="KOR75668.1"/>
    </source>
</evidence>
<evidence type="ECO:0000259" key="11">
    <source>
        <dbReference type="Pfam" id="PF20258"/>
    </source>
</evidence>
<dbReference type="GO" id="GO:0008168">
    <property type="term" value="F:methyltransferase activity"/>
    <property type="evidence" value="ECO:0007669"/>
    <property type="project" value="UniProtKB-KW"/>
</dbReference>
<dbReference type="Pfam" id="PF20258">
    <property type="entry name" value="tRNA_Me_trans_C"/>
    <property type="match status" value="1"/>
</dbReference>
<dbReference type="NCBIfam" id="TIGR00420">
    <property type="entry name" value="trmU"/>
    <property type="match status" value="1"/>
</dbReference>
<dbReference type="InterPro" id="IPR046885">
    <property type="entry name" value="MnmA-like_C"/>
</dbReference>
<feature type="site" description="Interaction with tRNA" evidence="10">
    <location>
        <position position="134"/>
    </location>
</feature>
<evidence type="ECO:0000259" key="12">
    <source>
        <dbReference type="Pfam" id="PF20259"/>
    </source>
</evidence>
<dbReference type="InterPro" id="IPR046884">
    <property type="entry name" value="MnmA-like_central"/>
</dbReference>
<dbReference type="InterPro" id="IPR014729">
    <property type="entry name" value="Rossmann-like_a/b/a_fold"/>
</dbReference>
<dbReference type="CDD" id="cd01998">
    <property type="entry name" value="MnmA_TRMU-like"/>
    <property type="match status" value="1"/>
</dbReference>
<dbReference type="GO" id="GO:0103016">
    <property type="term" value="F:tRNA-uridine 2-sulfurtransferase activity"/>
    <property type="evidence" value="ECO:0007669"/>
    <property type="project" value="UniProtKB-EC"/>
</dbReference>
<dbReference type="PANTHER" id="PTHR11933:SF5">
    <property type="entry name" value="MITOCHONDRIAL TRNA-SPECIFIC 2-THIOURIDYLASE 1"/>
    <property type="match status" value="1"/>
</dbReference>
<protein>
    <recommendedName>
        <fullName evidence="10">tRNA-specific 2-thiouridylase MnmA</fullName>
        <ecNumber evidence="10">2.8.1.13</ecNumber>
    </recommendedName>
</protein>
<dbReference type="GO" id="GO:0000049">
    <property type="term" value="F:tRNA binding"/>
    <property type="evidence" value="ECO:0007669"/>
    <property type="project" value="UniProtKB-KW"/>
</dbReference>
<dbReference type="InterPro" id="IPR023382">
    <property type="entry name" value="MnmA-like_central_sf"/>
</dbReference>
<dbReference type="Pfam" id="PF20259">
    <property type="entry name" value="tRNA_Me_trans_M"/>
    <property type="match status" value="1"/>
</dbReference>
<keyword evidence="3 10" id="KW-0819">tRNA processing</keyword>
<evidence type="ECO:0000256" key="8">
    <source>
        <dbReference type="ARBA" id="ARBA00051542"/>
    </source>
</evidence>
<dbReference type="Gene3D" id="2.30.30.280">
    <property type="entry name" value="Adenine nucleotide alpha hydrolases-like domains"/>
    <property type="match status" value="1"/>
</dbReference>
<evidence type="ECO:0000256" key="6">
    <source>
        <dbReference type="ARBA" id="ARBA00022884"/>
    </source>
</evidence>
<dbReference type="NCBIfam" id="NF001138">
    <property type="entry name" value="PRK00143.1"/>
    <property type="match status" value="1"/>
</dbReference>
<keyword evidence="4 10" id="KW-0547">Nucleotide-binding</keyword>
<dbReference type="EMBL" id="LHCF01000002">
    <property type="protein sequence ID" value="KOR75668.1"/>
    <property type="molecule type" value="Genomic_DNA"/>
</dbReference>
<evidence type="ECO:0000256" key="10">
    <source>
        <dbReference type="HAMAP-Rule" id="MF_00144"/>
    </source>
</evidence>